<evidence type="ECO:0000256" key="1">
    <source>
        <dbReference type="SAM" id="MobiDB-lite"/>
    </source>
</evidence>
<dbReference type="EMBL" id="CP025989">
    <property type="protein sequence ID" value="AWD33162.1"/>
    <property type="molecule type" value="Genomic_DNA"/>
</dbReference>
<gene>
    <name evidence="2" type="ORF">Fsol_00364</name>
</gene>
<dbReference type="Proteomes" id="UP000244519">
    <property type="component" value="Chromosome"/>
</dbReference>
<accession>A0A2U8BS45</accession>
<sequence>MLNQNNAKSNKSFFDADVARENIHKCCEQLASRAPHVLEFIFQKKGVVSQQELVENFPEITDSYMVMDNVTILWHAFDGKPYYLPYYVRYDEYVNQIMQSITRPIFMEEAQMMLQNQATQQPITPNNLQQQQIAAPSTEQNQCTVQENENYDVDDVHDSDF</sequence>
<dbReference type="AlphaFoldDB" id="A0A2U8BS45"/>
<feature type="compositionally biased region" description="Polar residues" evidence="1">
    <location>
        <begin position="128"/>
        <end position="148"/>
    </location>
</feature>
<dbReference type="RefSeq" id="WP_108673193.1">
    <property type="nucleotide sequence ID" value="NZ_CP025989.1"/>
</dbReference>
<evidence type="ECO:0000313" key="2">
    <source>
        <dbReference type="EMBL" id="AWD33162.1"/>
    </source>
</evidence>
<keyword evidence="3" id="KW-1185">Reference proteome</keyword>
<feature type="region of interest" description="Disordered" evidence="1">
    <location>
        <begin position="128"/>
        <end position="161"/>
    </location>
</feature>
<proteinExistence type="predicted"/>
<evidence type="ECO:0000313" key="3">
    <source>
        <dbReference type="Proteomes" id="UP000244519"/>
    </source>
</evidence>
<organism evidence="2 3">
    <name type="scientific">Candidatus Fokinia solitaria</name>
    <dbReference type="NCBI Taxonomy" id="1802984"/>
    <lineage>
        <taxon>Bacteria</taxon>
        <taxon>Pseudomonadati</taxon>
        <taxon>Pseudomonadota</taxon>
        <taxon>Alphaproteobacteria</taxon>
        <taxon>Rickettsiales</taxon>
        <taxon>Candidatus Midichloriaceae</taxon>
        <taxon>Candidatus Fokinia</taxon>
    </lineage>
</organism>
<reference evidence="2 3" key="1">
    <citation type="journal article" date="2018" name="Genome Biol. Evol.">
        <title>The Genome Sequence of "Candidatus Fokinia solitaria": Insights on Reductive Evolution in Rickettsiales.</title>
        <authorList>
            <person name="Floriano A.M."/>
            <person name="Castelli M."/>
            <person name="Krenek S."/>
            <person name="Berendonk T.U."/>
            <person name="Bazzocchi C."/>
            <person name="Petroni G."/>
            <person name="Sassera D."/>
        </authorList>
    </citation>
    <scope>NUCLEOTIDE SEQUENCE [LARGE SCALE GENOMIC DNA]</scope>
    <source>
        <strain evidence="2">Rio ETE_ALG 3VII</strain>
    </source>
</reference>
<name>A0A2U8BS45_9RICK</name>
<dbReference type="KEGG" id="fso:Fsol_00364"/>
<protein>
    <submittedName>
        <fullName evidence="2">Uncharacterized protein</fullName>
    </submittedName>
</protein>